<dbReference type="RefSeq" id="WP_092282179.1">
    <property type="nucleotide sequence ID" value="NZ_FOXR01000008.1"/>
</dbReference>
<keyword evidence="2" id="KW-0808">Transferase</keyword>
<dbReference type="PROSITE" id="PS00092">
    <property type="entry name" value="N6_MTASE"/>
    <property type="match status" value="1"/>
</dbReference>
<dbReference type="STRING" id="937334.SAMN05444406_10831"/>
<dbReference type="GO" id="GO:0003723">
    <property type="term" value="F:RNA binding"/>
    <property type="evidence" value="ECO:0007669"/>
    <property type="project" value="UniProtKB-UniRule"/>
</dbReference>
<dbReference type="InterPro" id="IPR029063">
    <property type="entry name" value="SAM-dependent_MTases_sf"/>
</dbReference>
<name>A0A1I5URL3_9FIRM</name>
<accession>A0A1I5URL3</accession>
<dbReference type="Proteomes" id="UP000198577">
    <property type="component" value="Unassembled WGS sequence"/>
</dbReference>
<dbReference type="InterPro" id="IPR053943">
    <property type="entry name" value="RlmKL-like_Mtase_CS"/>
</dbReference>
<dbReference type="InterPro" id="IPR000241">
    <property type="entry name" value="RlmKL-like_Mtase"/>
</dbReference>
<dbReference type="SMART" id="SM00981">
    <property type="entry name" value="THUMP"/>
    <property type="match status" value="1"/>
</dbReference>
<sequence length="390" mass="44172">MDTFEVIATAAFGVEAVVAQEVRALGYENVRVDNGKVTFTADALGISRANLWLRSADRVFIKMGEFPALTFEELFEQAKALPWEDVLPENACFPVIGKSVKSKLFSVPDCQAIVKEAIVERLKTKYKRNWFEEDGPRFVIEVALLKDVATLAIDTSGSGLHKRGYRQLASKAPLRETLAAALVQLSFWNPNRLLVDPFCGSGTILIEAAMMGLNIALGLNRSFDSEKWPWIPADIWKRAREEAQDAIRRDLRFRLLGYDIDGKVLKVARHNAKLAGVGEHIDFHTQPLSKFSTKRKYGCIITNPPYGERLGDKKEVEELYRQMGQVFKPLDTWSLYILSPYEGFERLFGRKADRKRKLYNGRIKVHYYQFFGPRPLELNSESEDGSGVNG</sequence>
<dbReference type="AlphaFoldDB" id="A0A1I5URL3"/>
<dbReference type="Gene3D" id="3.30.2130.30">
    <property type="match status" value="1"/>
</dbReference>
<dbReference type="InterPro" id="IPR054170">
    <property type="entry name" value="RlmL_1st"/>
</dbReference>
<dbReference type="PROSITE" id="PS51165">
    <property type="entry name" value="THUMP"/>
    <property type="match status" value="1"/>
</dbReference>
<feature type="domain" description="THUMP" evidence="4">
    <location>
        <begin position="45"/>
        <end position="155"/>
    </location>
</feature>
<dbReference type="GO" id="GO:0008990">
    <property type="term" value="F:rRNA (guanine-N2-)-methyltransferase activity"/>
    <property type="evidence" value="ECO:0007669"/>
    <property type="project" value="TreeGrafter"/>
</dbReference>
<evidence type="ECO:0000256" key="1">
    <source>
        <dbReference type="ARBA" id="ARBA00022603"/>
    </source>
</evidence>
<dbReference type="InterPro" id="IPR004114">
    <property type="entry name" value="THUMP_dom"/>
</dbReference>
<dbReference type="InterPro" id="IPR002052">
    <property type="entry name" value="DNA_methylase_N6_adenine_CS"/>
</dbReference>
<evidence type="ECO:0000256" key="2">
    <source>
        <dbReference type="ARBA" id="ARBA00022679"/>
    </source>
</evidence>
<reference evidence="5 6" key="1">
    <citation type="submission" date="2016-10" db="EMBL/GenBank/DDBJ databases">
        <authorList>
            <person name="de Groot N.N."/>
        </authorList>
    </citation>
    <scope>NUCLEOTIDE SEQUENCE [LARGE SCALE GENOMIC DNA]</scope>
    <source>
        <strain evidence="5 6">DSM 20678</strain>
    </source>
</reference>
<dbReference type="PROSITE" id="PS01261">
    <property type="entry name" value="UPF0020"/>
    <property type="match status" value="1"/>
</dbReference>
<protein>
    <submittedName>
        <fullName evidence="5">Putative N6-adenine-specific DNA methylase</fullName>
    </submittedName>
</protein>
<evidence type="ECO:0000313" key="6">
    <source>
        <dbReference type="Proteomes" id="UP000198577"/>
    </source>
</evidence>
<evidence type="ECO:0000256" key="3">
    <source>
        <dbReference type="PROSITE-ProRule" id="PRU00529"/>
    </source>
</evidence>
<dbReference type="OrthoDB" id="9809404at2"/>
<dbReference type="PANTHER" id="PTHR47313">
    <property type="entry name" value="RIBOSOMAL RNA LARGE SUBUNIT METHYLTRANSFERASE K/L"/>
    <property type="match status" value="1"/>
</dbReference>
<dbReference type="SUPFAM" id="SSF53335">
    <property type="entry name" value="S-adenosyl-L-methionine-dependent methyltransferases"/>
    <property type="match status" value="1"/>
</dbReference>
<dbReference type="Pfam" id="PF22020">
    <property type="entry name" value="RlmL_1st"/>
    <property type="match status" value="1"/>
</dbReference>
<keyword evidence="6" id="KW-1185">Reference proteome</keyword>
<dbReference type="EMBL" id="FOXR01000008">
    <property type="protein sequence ID" value="SFP97677.1"/>
    <property type="molecule type" value="Genomic_DNA"/>
</dbReference>
<keyword evidence="3" id="KW-0694">RNA-binding</keyword>
<gene>
    <name evidence="5" type="ORF">SAMN05444406_10831</name>
</gene>
<dbReference type="Pfam" id="PF01170">
    <property type="entry name" value="UPF0020"/>
    <property type="match status" value="1"/>
</dbReference>
<dbReference type="Gene3D" id="3.40.50.150">
    <property type="entry name" value="Vaccinia Virus protein VP39"/>
    <property type="match status" value="1"/>
</dbReference>
<dbReference type="PRINTS" id="PR00507">
    <property type="entry name" value="N12N6MTFRASE"/>
</dbReference>
<dbReference type="Pfam" id="PF02926">
    <property type="entry name" value="THUMP"/>
    <property type="match status" value="1"/>
</dbReference>
<evidence type="ECO:0000313" key="5">
    <source>
        <dbReference type="EMBL" id="SFP97677.1"/>
    </source>
</evidence>
<proteinExistence type="predicted"/>
<keyword evidence="1 5" id="KW-0489">Methyltransferase</keyword>
<dbReference type="GO" id="GO:0070043">
    <property type="term" value="F:rRNA (guanine-N7-)-methyltransferase activity"/>
    <property type="evidence" value="ECO:0007669"/>
    <property type="project" value="TreeGrafter"/>
</dbReference>
<dbReference type="PANTHER" id="PTHR47313:SF1">
    <property type="entry name" value="RIBOSOMAL RNA LARGE SUBUNIT METHYLTRANSFERASE K_L"/>
    <property type="match status" value="1"/>
</dbReference>
<organism evidence="5 6">
    <name type="scientific">Caldicoprobacter faecalis</name>
    <dbReference type="NCBI Taxonomy" id="937334"/>
    <lineage>
        <taxon>Bacteria</taxon>
        <taxon>Bacillati</taxon>
        <taxon>Bacillota</taxon>
        <taxon>Clostridia</taxon>
        <taxon>Caldicoprobacterales</taxon>
        <taxon>Caldicoprobacteraceae</taxon>
        <taxon>Caldicoprobacter</taxon>
    </lineage>
</organism>
<dbReference type="CDD" id="cd11715">
    <property type="entry name" value="THUMP_AdoMetMT"/>
    <property type="match status" value="1"/>
</dbReference>
<evidence type="ECO:0000259" key="4">
    <source>
        <dbReference type="PROSITE" id="PS51165"/>
    </source>
</evidence>